<gene>
    <name evidence="2" type="ORF">AYI70_g10904</name>
</gene>
<accession>A0A1R1X4C6</accession>
<feature type="non-terminal residue" evidence="2">
    <location>
        <position position="105"/>
    </location>
</feature>
<dbReference type="AlphaFoldDB" id="A0A1R1X4C6"/>
<dbReference type="EMBL" id="LSSN01005435">
    <property type="protein sequence ID" value="OMJ09481.1"/>
    <property type="molecule type" value="Genomic_DNA"/>
</dbReference>
<dbReference type="OrthoDB" id="10520918at2759"/>
<evidence type="ECO:0000313" key="2">
    <source>
        <dbReference type="EMBL" id="OMJ09481.1"/>
    </source>
</evidence>
<feature type="signal peptide" evidence="1">
    <location>
        <begin position="1"/>
        <end position="21"/>
    </location>
</feature>
<keyword evidence="3" id="KW-1185">Reference proteome</keyword>
<protein>
    <submittedName>
        <fullName evidence="2">Uncharacterized protein</fullName>
    </submittedName>
</protein>
<organism evidence="2 3">
    <name type="scientific">Smittium culicis</name>
    <dbReference type="NCBI Taxonomy" id="133412"/>
    <lineage>
        <taxon>Eukaryota</taxon>
        <taxon>Fungi</taxon>
        <taxon>Fungi incertae sedis</taxon>
        <taxon>Zoopagomycota</taxon>
        <taxon>Kickxellomycotina</taxon>
        <taxon>Harpellomycetes</taxon>
        <taxon>Harpellales</taxon>
        <taxon>Legeriomycetaceae</taxon>
        <taxon>Smittium</taxon>
    </lineage>
</organism>
<keyword evidence="1" id="KW-0732">Signal</keyword>
<proteinExistence type="predicted"/>
<evidence type="ECO:0000313" key="3">
    <source>
        <dbReference type="Proteomes" id="UP000187283"/>
    </source>
</evidence>
<reference evidence="2 3" key="1">
    <citation type="submission" date="2017-01" db="EMBL/GenBank/DDBJ databases">
        <authorList>
            <person name="Mah S.A."/>
            <person name="Swanson W.J."/>
            <person name="Moy G.W."/>
            <person name="Vacquier V.D."/>
        </authorList>
    </citation>
    <scope>NUCLEOTIDE SEQUENCE [LARGE SCALE GENOMIC DNA]</scope>
    <source>
        <strain evidence="2 3">GSMNP</strain>
    </source>
</reference>
<comment type="caution">
    <text evidence="2">The sequence shown here is derived from an EMBL/GenBank/DDBJ whole genome shotgun (WGS) entry which is preliminary data.</text>
</comment>
<dbReference type="Proteomes" id="UP000187283">
    <property type="component" value="Unassembled WGS sequence"/>
</dbReference>
<feature type="chain" id="PRO_5012119278" evidence="1">
    <location>
        <begin position="22"/>
        <end position="105"/>
    </location>
</feature>
<name>A0A1R1X4C6_9FUNG</name>
<sequence>MRSFFSIATTVAFIAMCSVTADNLRSTNSQVGSSSNNMICITTDSYTKIDRSEVNNFDVIKNLSPLQHPIKNKCAPGYNFVDINVAISKFDKTAKNVIGNFNKNA</sequence>
<evidence type="ECO:0000256" key="1">
    <source>
        <dbReference type="SAM" id="SignalP"/>
    </source>
</evidence>